<dbReference type="CDD" id="cd06558">
    <property type="entry name" value="crotonase-like"/>
    <property type="match status" value="1"/>
</dbReference>
<dbReference type="KEGG" id="ddz:DSYM_02080"/>
<proteinExistence type="inferred from homology"/>
<dbReference type="InterPro" id="IPR001753">
    <property type="entry name" value="Enoyl-CoA_hydra/iso"/>
</dbReference>
<dbReference type="UniPathway" id="UPA00659"/>
<dbReference type="PANTHER" id="PTHR11941:SF54">
    <property type="entry name" value="ENOYL-COA HYDRATASE, MITOCHONDRIAL"/>
    <property type="match status" value="1"/>
</dbReference>
<dbReference type="Gene3D" id="3.90.226.10">
    <property type="entry name" value="2-enoyl-CoA Hydratase, Chain A, domain 1"/>
    <property type="match status" value="1"/>
</dbReference>
<dbReference type="InterPro" id="IPR029045">
    <property type="entry name" value="ClpP/crotonase-like_dom_sf"/>
</dbReference>
<dbReference type="Gene3D" id="1.10.12.10">
    <property type="entry name" value="Lyase 2-enoyl-coa Hydratase, Chain A, domain 2"/>
    <property type="match status" value="1"/>
</dbReference>
<keyword evidence="2" id="KW-0456">Lyase</keyword>
<comment type="similarity">
    <text evidence="1">Belongs to the enoyl-CoA hydratase/isomerase family.</text>
</comment>
<name>A0A809QVR6_9PROT</name>
<organism evidence="3 4">
    <name type="scientific">Candidatus Desulfobacillus denitrificans</name>
    <dbReference type="NCBI Taxonomy" id="2608985"/>
    <lineage>
        <taxon>Bacteria</taxon>
        <taxon>Pseudomonadati</taxon>
        <taxon>Pseudomonadota</taxon>
        <taxon>Betaproteobacteria</taxon>
        <taxon>Candidatus Desulfobacillus</taxon>
    </lineage>
</organism>
<dbReference type="Pfam" id="PF00378">
    <property type="entry name" value="ECH_1"/>
    <property type="match status" value="1"/>
</dbReference>
<dbReference type="EMBL" id="AP021857">
    <property type="protein sequence ID" value="BBO19509.1"/>
    <property type="molecule type" value="Genomic_DNA"/>
</dbReference>
<dbReference type="PANTHER" id="PTHR11941">
    <property type="entry name" value="ENOYL-COA HYDRATASE-RELATED"/>
    <property type="match status" value="1"/>
</dbReference>
<dbReference type="AlphaFoldDB" id="A0A809QVR6"/>
<evidence type="ECO:0000256" key="2">
    <source>
        <dbReference type="ARBA" id="ARBA00023239"/>
    </source>
</evidence>
<dbReference type="NCBIfam" id="NF006013">
    <property type="entry name" value="PRK08150.1"/>
    <property type="match status" value="1"/>
</dbReference>
<dbReference type="GO" id="GO:0006635">
    <property type="term" value="P:fatty acid beta-oxidation"/>
    <property type="evidence" value="ECO:0007669"/>
    <property type="project" value="UniProtKB-UniPathway"/>
</dbReference>
<evidence type="ECO:0000256" key="1">
    <source>
        <dbReference type="ARBA" id="ARBA00005254"/>
    </source>
</evidence>
<dbReference type="SUPFAM" id="SSF52096">
    <property type="entry name" value="ClpP/crotonase"/>
    <property type="match status" value="1"/>
</dbReference>
<dbReference type="Proteomes" id="UP000662914">
    <property type="component" value="Chromosome"/>
</dbReference>
<dbReference type="InterPro" id="IPR014748">
    <property type="entry name" value="Enoyl-CoA_hydra_C"/>
</dbReference>
<sequence length="261" mass="27450">MNTSSDSLVLERNGPVLVVTINRPKKRNALDEDTVIGLADLLAGLSDDVRCVVLAATGEHFSAGIDLTELVLRNAYDGMQHSRLWHKCLDAVQFGPVPVVAALHGAVIGGGLELAAAAHIRVADKTAFYALPEGARGMYVGGGGSARVPRLIGVARMADMMLTGRVLSAEEGQQIGLSQYLVADGASLDKAMELAQRIAGNTTLTNFALTQVLPRIADSSQDIGLLTESLIAALAQSDPEAKRRLGEFLDGRAARVARGEA</sequence>
<dbReference type="GO" id="GO:0016829">
    <property type="term" value="F:lyase activity"/>
    <property type="evidence" value="ECO:0007669"/>
    <property type="project" value="UniProtKB-KW"/>
</dbReference>
<gene>
    <name evidence="3" type="ORF">DSYM_02080</name>
</gene>
<evidence type="ECO:0000313" key="3">
    <source>
        <dbReference type="EMBL" id="BBO19509.1"/>
    </source>
</evidence>
<accession>A0A809QVR6</accession>
<evidence type="ECO:0000313" key="4">
    <source>
        <dbReference type="Proteomes" id="UP000662914"/>
    </source>
</evidence>
<protein>
    <submittedName>
        <fullName evidence="3">Crotonase/enoyl-CoA hydratase family protein</fullName>
    </submittedName>
</protein>
<reference evidence="3" key="1">
    <citation type="journal article" name="DNA Res.">
        <title>The physiological potential of anammox bacteria as revealed by their core genome structure.</title>
        <authorList>
            <person name="Okubo T."/>
            <person name="Toyoda A."/>
            <person name="Fukuhara K."/>
            <person name="Uchiyama I."/>
            <person name="Harigaya Y."/>
            <person name="Kuroiwa M."/>
            <person name="Suzuki T."/>
            <person name="Murakami Y."/>
            <person name="Suwa Y."/>
            <person name="Takami H."/>
        </authorList>
    </citation>
    <scope>NUCLEOTIDE SEQUENCE</scope>
    <source>
        <strain evidence="3">317325-3</strain>
    </source>
</reference>